<name>A0A0S3K8E2_9ENTE</name>
<dbReference type="InterPro" id="IPR002178">
    <property type="entry name" value="PTS_EIIA_type-2_dom"/>
</dbReference>
<protein>
    <submittedName>
        <fullName evidence="3">PTS system galactitol-specific transporter subunit IIA</fullName>
    </submittedName>
</protein>
<dbReference type="Proteomes" id="UP000183039">
    <property type="component" value="Unassembled WGS sequence"/>
</dbReference>
<reference evidence="2 4" key="2">
    <citation type="submission" date="2015-12" db="EMBL/GenBank/DDBJ databases">
        <authorList>
            <person name="Lauer A."/>
            <person name="Humrighouse B."/>
            <person name="Loparev V."/>
            <person name="Shewmaker P.L."/>
            <person name="Whitney A.M."/>
            <person name="McLaughlin R.W."/>
        </authorList>
    </citation>
    <scope>NUCLEOTIDE SEQUENCE [LARGE SCALE GENOMIC DNA]</scope>
    <source>
        <strain evidence="2 4">LMG 23085</strain>
    </source>
</reference>
<feature type="domain" description="PTS EIIA type-2" evidence="1">
    <location>
        <begin position="1"/>
        <end position="148"/>
    </location>
</feature>
<sequence length="151" mass="17573">MYFNSEIAEFQVEVKDRNEAFQRLAKELREKQFITDDFLEQIIEREERFPTGLPVTNIGVAIPHTDSDYVKKSQIAFMSLKEPITFFEMGTADKPVDVHMIFMLALKEPHEQLEMLQKLIGMIQQPEIMGKLYHCQSKPEFIQIIHDAGLA</sequence>
<dbReference type="KEGG" id="ess:ATZ33_03685"/>
<reference evidence="3 5" key="1">
    <citation type="submission" date="2014-12" db="EMBL/GenBank/DDBJ databases">
        <title>Draft genome sequences of 29 type strains of Enterococci.</title>
        <authorList>
            <person name="Zhong Z."/>
            <person name="Sun Z."/>
            <person name="Liu W."/>
            <person name="Zhang W."/>
            <person name="Zhang H."/>
        </authorList>
    </citation>
    <scope>NUCLEOTIDE SEQUENCE [LARGE SCALE GENOMIC DNA]</scope>
    <source>
        <strain evidence="3 5">DSM 22801</strain>
    </source>
</reference>
<proteinExistence type="predicted"/>
<gene>
    <name evidence="2" type="ORF">ATZ33_03685</name>
    <name evidence="3" type="ORF">RV15_GL000889</name>
</gene>
<organism evidence="3 5">
    <name type="scientific">Enterococcus silesiacus</name>
    <dbReference type="NCBI Taxonomy" id="332949"/>
    <lineage>
        <taxon>Bacteria</taxon>
        <taxon>Bacillati</taxon>
        <taxon>Bacillota</taxon>
        <taxon>Bacilli</taxon>
        <taxon>Lactobacillales</taxon>
        <taxon>Enterococcaceae</taxon>
        <taxon>Enterococcus</taxon>
    </lineage>
</organism>
<evidence type="ECO:0000313" key="5">
    <source>
        <dbReference type="Proteomes" id="UP000183039"/>
    </source>
</evidence>
<evidence type="ECO:0000313" key="2">
    <source>
        <dbReference type="EMBL" id="ALS00503.1"/>
    </source>
</evidence>
<dbReference type="Proteomes" id="UP000065511">
    <property type="component" value="Chromosome"/>
</dbReference>
<dbReference type="RefSeq" id="WP_071878197.1">
    <property type="nucleotide sequence ID" value="NZ_JXLC01000016.1"/>
</dbReference>
<dbReference type="CDD" id="cd00211">
    <property type="entry name" value="PTS_IIA_fru"/>
    <property type="match status" value="1"/>
</dbReference>
<dbReference type="InterPro" id="IPR051541">
    <property type="entry name" value="PTS_SugarTrans_NitroReg"/>
</dbReference>
<dbReference type="PANTHER" id="PTHR47738:SF3">
    <property type="entry name" value="PHOSPHOTRANSFERASE SYSTEM MANNITOL_FRUCTOSE-SPECIFIC IIA DOMAIN CONTAINING PROTEIN"/>
    <property type="match status" value="1"/>
</dbReference>
<evidence type="ECO:0000313" key="4">
    <source>
        <dbReference type="Proteomes" id="UP000065511"/>
    </source>
</evidence>
<dbReference type="Pfam" id="PF00359">
    <property type="entry name" value="PTS_EIIA_2"/>
    <property type="match status" value="1"/>
</dbReference>
<dbReference type="EMBL" id="JXLC01000016">
    <property type="protein sequence ID" value="OJG91259.1"/>
    <property type="molecule type" value="Genomic_DNA"/>
</dbReference>
<dbReference type="PANTHER" id="PTHR47738">
    <property type="entry name" value="PTS SYSTEM FRUCTOSE-LIKE EIIA COMPONENT-RELATED"/>
    <property type="match status" value="1"/>
</dbReference>
<keyword evidence="4" id="KW-1185">Reference proteome</keyword>
<dbReference type="SUPFAM" id="SSF55804">
    <property type="entry name" value="Phoshotransferase/anion transport protein"/>
    <property type="match status" value="1"/>
</dbReference>
<dbReference type="InterPro" id="IPR016152">
    <property type="entry name" value="PTrfase/Anion_transptr"/>
</dbReference>
<dbReference type="Gene3D" id="3.40.930.10">
    <property type="entry name" value="Mannitol-specific EII, Chain A"/>
    <property type="match status" value="1"/>
</dbReference>
<dbReference type="AlphaFoldDB" id="A0A0S3K8E2"/>
<evidence type="ECO:0000259" key="1">
    <source>
        <dbReference type="PROSITE" id="PS51094"/>
    </source>
</evidence>
<evidence type="ECO:0000313" key="3">
    <source>
        <dbReference type="EMBL" id="OJG91259.1"/>
    </source>
</evidence>
<dbReference type="PROSITE" id="PS51094">
    <property type="entry name" value="PTS_EIIA_TYPE_2"/>
    <property type="match status" value="1"/>
</dbReference>
<accession>A0A0S3K8E2</accession>
<dbReference type="EMBL" id="CP013614">
    <property type="protein sequence ID" value="ALS00503.1"/>
    <property type="molecule type" value="Genomic_DNA"/>
</dbReference>